<sequence length="342" mass="38737">MSLNVRMPTVEFRSLLLPPIRVSLRAFRSVARPRCAHQAPHATPHAAQCLAQLRSLHLYKSAKAKTLLGQHKLMTFTPYKVAPPSQSQHKVNLVDSSKAPIMIAEDISLQELYDDYVKPGQMLHLLHNIPKAVAENVDKIQTNKTADEFRNYSLMKPHDAVKKGSKDITLRDQKGKQLGQLKCIMIRLSSPNAYFRHCMDRAYQFVQSGSPVEFRTRLRGSTAKIEKIQAGPIDKWQWMHDHWPHLRPDFILKSMPEGSHFLIDPVSDGYIVQFVISLKMEKMPSGNLNARLWKVKKGVTHSVKSGVQTQLPKMMRQQLVEQGSTDYSVNSGLPKSQALAGY</sequence>
<proteinExistence type="predicted"/>
<organism evidence="1 2">
    <name type="scientific">Plenodomus tracheiphilus IPT5</name>
    <dbReference type="NCBI Taxonomy" id="1408161"/>
    <lineage>
        <taxon>Eukaryota</taxon>
        <taxon>Fungi</taxon>
        <taxon>Dikarya</taxon>
        <taxon>Ascomycota</taxon>
        <taxon>Pezizomycotina</taxon>
        <taxon>Dothideomycetes</taxon>
        <taxon>Pleosporomycetidae</taxon>
        <taxon>Pleosporales</taxon>
        <taxon>Pleosporineae</taxon>
        <taxon>Leptosphaeriaceae</taxon>
        <taxon>Plenodomus</taxon>
    </lineage>
</organism>
<name>A0A6A7BI34_9PLEO</name>
<accession>A0A6A7BI34</accession>
<evidence type="ECO:0000313" key="1">
    <source>
        <dbReference type="EMBL" id="KAF2854922.1"/>
    </source>
</evidence>
<dbReference type="OrthoDB" id="3792666at2759"/>
<dbReference type="Proteomes" id="UP000799423">
    <property type="component" value="Unassembled WGS sequence"/>
</dbReference>
<keyword evidence="2" id="KW-1185">Reference proteome</keyword>
<gene>
    <name evidence="1" type="ORF">T440DRAFT_373714</name>
</gene>
<reference evidence="1" key="1">
    <citation type="submission" date="2020-01" db="EMBL/GenBank/DDBJ databases">
        <authorList>
            <consortium name="DOE Joint Genome Institute"/>
            <person name="Haridas S."/>
            <person name="Albert R."/>
            <person name="Binder M."/>
            <person name="Bloem J."/>
            <person name="Labutti K."/>
            <person name="Salamov A."/>
            <person name="Andreopoulos B."/>
            <person name="Baker S.E."/>
            <person name="Barry K."/>
            <person name="Bills G."/>
            <person name="Bluhm B.H."/>
            <person name="Cannon C."/>
            <person name="Castanera R."/>
            <person name="Culley D.E."/>
            <person name="Daum C."/>
            <person name="Ezra D."/>
            <person name="Gonzalez J.B."/>
            <person name="Henrissat B."/>
            <person name="Kuo A."/>
            <person name="Liang C."/>
            <person name="Lipzen A."/>
            <person name="Lutzoni F."/>
            <person name="Magnuson J."/>
            <person name="Mondo S."/>
            <person name="Nolan M."/>
            <person name="Ohm R."/>
            <person name="Pangilinan J."/>
            <person name="Park H.-J."/>
            <person name="Ramirez L."/>
            <person name="Alfaro M."/>
            <person name="Sun H."/>
            <person name="Tritt A."/>
            <person name="Yoshinaga Y."/>
            <person name="Zwiers L.-H."/>
            <person name="Turgeon B.G."/>
            <person name="Goodwin S.B."/>
            <person name="Spatafora J.W."/>
            <person name="Crous P.W."/>
            <person name="Grigoriev I.V."/>
        </authorList>
    </citation>
    <scope>NUCLEOTIDE SEQUENCE</scope>
    <source>
        <strain evidence="1">IPT5</strain>
    </source>
</reference>
<dbReference type="EMBL" id="MU006291">
    <property type="protein sequence ID" value="KAF2854922.1"/>
    <property type="molecule type" value="Genomic_DNA"/>
</dbReference>
<dbReference type="AlphaFoldDB" id="A0A6A7BI34"/>
<evidence type="ECO:0000313" key="2">
    <source>
        <dbReference type="Proteomes" id="UP000799423"/>
    </source>
</evidence>
<protein>
    <submittedName>
        <fullName evidence="1">Uncharacterized protein</fullName>
    </submittedName>
</protein>
<feature type="non-terminal residue" evidence="1">
    <location>
        <position position="342"/>
    </location>
</feature>